<keyword evidence="2" id="KW-1185">Reference proteome</keyword>
<dbReference type="OrthoDB" id="7458733at2759"/>
<evidence type="ECO:0000313" key="1">
    <source>
        <dbReference type="EMBL" id="KAE9537526.1"/>
    </source>
</evidence>
<protein>
    <submittedName>
        <fullName evidence="1">Uncharacterized protein</fullName>
    </submittedName>
</protein>
<accession>A0A6G0TRV4</accession>
<name>A0A6G0TRV4_APHGL</name>
<organism evidence="1 2">
    <name type="scientific">Aphis glycines</name>
    <name type="common">Soybean aphid</name>
    <dbReference type="NCBI Taxonomy" id="307491"/>
    <lineage>
        <taxon>Eukaryota</taxon>
        <taxon>Metazoa</taxon>
        <taxon>Ecdysozoa</taxon>
        <taxon>Arthropoda</taxon>
        <taxon>Hexapoda</taxon>
        <taxon>Insecta</taxon>
        <taxon>Pterygota</taxon>
        <taxon>Neoptera</taxon>
        <taxon>Paraneoptera</taxon>
        <taxon>Hemiptera</taxon>
        <taxon>Sternorrhyncha</taxon>
        <taxon>Aphidomorpha</taxon>
        <taxon>Aphidoidea</taxon>
        <taxon>Aphididae</taxon>
        <taxon>Aphidini</taxon>
        <taxon>Aphis</taxon>
        <taxon>Aphis</taxon>
    </lineage>
</organism>
<gene>
    <name evidence="1" type="ORF">AGLY_006549</name>
</gene>
<dbReference type="Proteomes" id="UP000475862">
    <property type="component" value="Unassembled WGS sequence"/>
</dbReference>
<sequence>MEREKKLLEVEGPVGAVEDSCYRDESSYIPTYAFWLNYGQKADDWPIGQPVPLPKWGSSRPPLVVSSIEEYEELTRQFENEVQLLLQEYNYDSITNFIKFYNEFKNGKYETLEYFFRKYQPPLTKNANTCVGLGLLLIGKLALLESRFPGVKNSLYLVSCEESIESHEGYISNDYPDPWVSDKEHVMVAMQIEINGRGGVILLDPGYQIGRVITVMIDQQYPHTGRFVPSSCPQKEYCYQTMVGEKYVQWSVWNGSNKPETNLVYVGASYHSPVSVTERRNLVYNFRSLLATNNKGHLLAGVYFKAALQSTFTLFCDDDKDPTIKHRIKVPSDKFITLNEIDNEVEKILNTSSKHLKMTKVQFCNILSGVAKILEDNDFLDQMCKINDDIFKLGVDENNNNEGVNNYNLSG</sequence>
<reference evidence="1 2" key="1">
    <citation type="submission" date="2019-08" db="EMBL/GenBank/DDBJ databases">
        <title>The genome of the soybean aphid Biotype 1, its phylome, world population structure and adaptation to the North American continent.</title>
        <authorList>
            <person name="Giordano R."/>
            <person name="Donthu R.K."/>
            <person name="Hernandez A.G."/>
            <person name="Wright C.L."/>
            <person name="Zimin A.V."/>
        </authorList>
    </citation>
    <scope>NUCLEOTIDE SEQUENCE [LARGE SCALE GENOMIC DNA]</scope>
    <source>
        <tissue evidence="1">Whole aphids</tissue>
    </source>
</reference>
<dbReference type="EMBL" id="VYZN01000018">
    <property type="protein sequence ID" value="KAE9537526.1"/>
    <property type="molecule type" value="Genomic_DNA"/>
</dbReference>
<dbReference type="AlphaFoldDB" id="A0A6G0TRV4"/>
<comment type="caution">
    <text evidence="1">The sequence shown here is derived from an EMBL/GenBank/DDBJ whole genome shotgun (WGS) entry which is preliminary data.</text>
</comment>
<proteinExistence type="predicted"/>
<evidence type="ECO:0000313" key="2">
    <source>
        <dbReference type="Proteomes" id="UP000475862"/>
    </source>
</evidence>